<dbReference type="Proteomes" id="UP000015961">
    <property type="component" value="Unassembled WGS sequence"/>
</dbReference>
<dbReference type="NCBIfam" id="TIGR04090">
    <property type="entry name" value="exp_by_SipW_IV"/>
    <property type="match status" value="1"/>
</dbReference>
<accession>S0L0U1</accession>
<evidence type="ECO:0000313" key="1">
    <source>
        <dbReference type="EMBL" id="EOT82991.1"/>
    </source>
</evidence>
<dbReference type="RefSeq" id="WP_016186411.1">
    <property type="nucleotide sequence ID" value="NZ_ASWO01000007.1"/>
</dbReference>
<proteinExistence type="predicted"/>
<sequence>MKKNNRKKWIAAATALAAIGVLVGTFAWFTSNDRTVNKFEGGVGGNDVEIVEDFTPPTDWQPGQEVKKEVGILNSGLYNSFVRVSLEGTLQKLKPVTGGEFGKLSSDPANITGKSKEEIYVYPYNGTLEGFSPVTNLSYTNTSGDVVQGEPKFTIPKQDEDPNDYAGTYTLKVFSKNNQYTAYWYDAEKDLKYYAKVDSYKKLDNGTVSLQTTPQYEFITLDYATATTSNWTIDKPTVSPDQDGNATVVSATDGGKQIKINFVNLASTPTQGKWYYNSAGGRFYYVGKLAPQDTTPLLIKSVTLDDGADNSYTKVKYDLTVNADSIQAIEGAAGSNQWVGTTNDTLKNALESVADKKVTTPSN</sequence>
<dbReference type="eggNOG" id="ENOG5030KI1">
    <property type="taxonomic scope" value="Bacteria"/>
</dbReference>
<dbReference type="OrthoDB" id="1819951at2"/>
<protein>
    <recommendedName>
        <fullName evidence="3">Alternate signal-mediated exported protein</fullName>
    </recommendedName>
</protein>
<dbReference type="InterPro" id="IPR024008">
    <property type="entry name" value="BsaA"/>
</dbReference>
<dbReference type="AlphaFoldDB" id="S0L0U1"/>
<reference evidence="1 2" key="1">
    <citation type="submission" date="2013-03" db="EMBL/GenBank/DDBJ databases">
        <title>The Genome Sequence of Enterococcus sulfureus ATCC_49903 (PacBio/Illumina hybrid assembly).</title>
        <authorList>
            <consortium name="The Broad Institute Genomics Platform"/>
            <consortium name="The Broad Institute Genome Sequencing Center for Infectious Disease"/>
            <person name="Earl A."/>
            <person name="Russ C."/>
            <person name="Gilmore M."/>
            <person name="Surin D."/>
            <person name="Walker B."/>
            <person name="Young S."/>
            <person name="Zeng Q."/>
            <person name="Gargeya S."/>
            <person name="Fitzgerald M."/>
            <person name="Haas B."/>
            <person name="Abouelleil A."/>
            <person name="Allen A.W."/>
            <person name="Alvarado L."/>
            <person name="Arachchi H.M."/>
            <person name="Berlin A.M."/>
            <person name="Chapman S.B."/>
            <person name="Gainer-Dewar J."/>
            <person name="Goldberg J."/>
            <person name="Griggs A."/>
            <person name="Gujja S."/>
            <person name="Hansen M."/>
            <person name="Howarth C."/>
            <person name="Imamovic A."/>
            <person name="Ireland A."/>
            <person name="Larimer J."/>
            <person name="McCowan C."/>
            <person name="Murphy C."/>
            <person name="Pearson M."/>
            <person name="Poon T.W."/>
            <person name="Priest M."/>
            <person name="Roberts A."/>
            <person name="Saif S."/>
            <person name="Shea T."/>
            <person name="Sisk P."/>
            <person name="Sykes S."/>
            <person name="Wortman J."/>
            <person name="Nusbaum C."/>
            <person name="Birren B."/>
        </authorList>
    </citation>
    <scope>NUCLEOTIDE SEQUENCE [LARGE SCALE GENOMIC DNA]</scope>
    <source>
        <strain evidence="1 2">ATCC 49903</strain>
    </source>
</reference>
<dbReference type="STRING" id="1140003.OMY_01979"/>
<dbReference type="EMBL" id="ASWO01000007">
    <property type="protein sequence ID" value="EOT82991.1"/>
    <property type="molecule type" value="Genomic_DNA"/>
</dbReference>
<keyword evidence="2" id="KW-1185">Reference proteome</keyword>
<comment type="caution">
    <text evidence="1">The sequence shown here is derived from an EMBL/GenBank/DDBJ whole genome shotgun (WGS) entry which is preliminary data.</text>
</comment>
<evidence type="ECO:0008006" key="3">
    <source>
        <dbReference type="Google" id="ProtNLM"/>
    </source>
</evidence>
<dbReference type="PATRIC" id="fig|1140003.3.peg.1908"/>
<organism evidence="1 2">
    <name type="scientific">Enterococcus sulfureus ATCC 49903</name>
    <dbReference type="NCBI Taxonomy" id="1140003"/>
    <lineage>
        <taxon>Bacteria</taxon>
        <taxon>Bacillati</taxon>
        <taxon>Bacillota</taxon>
        <taxon>Bacilli</taxon>
        <taxon>Lactobacillales</taxon>
        <taxon>Enterococcaceae</taxon>
        <taxon>Enterococcus</taxon>
    </lineage>
</organism>
<name>S0L0U1_9ENTE</name>
<evidence type="ECO:0000313" key="2">
    <source>
        <dbReference type="Proteomes" id="UP000015961"/>
    </source>
</evidence>
<gene>
    <name evidence="1" type="ORF">I573_02104</name>
</gene>